<dbReference type="PANTHER" id="PTHR23416:SF23">
    <property type="entry name" value="ACETYLTRANSFERASE C18B11.09C-RELATED"/>
    <property type="match status" value="1"/>
</dbReference>
<evidence type="ECO:0000256" key="1">
    <source>
        <dbReference type="ARBA" id="ARBA00007274"/>
    </source>
</evidence>
<reference evidence="3 4" key="1">
    <citation type="submission" date="2020-08" db="EMBL/GenBank/DDBJ databases">
        <title>Genomic Encyclopedia of Type Strains, Phase IV (KMG-IV): sequencing the most valuable type-strain genomes for metagenomic binning, comparative biology and taxonomic classification.</title>
        <authorList>
            <person name="Goeker M."/>
        </authorList>
    </citation>
    <scope>NUCLEOTIDE SEQUENCE [LARGE SCALE GENOMIC DNA]</scope>
    <source>
        <strain evidence="3 4">DSM 11490</strain>
    </source>
</reference>
<proteinExistence type="inferred from homology"/>
<keyword evidence="2 3" id="KW-0808">Transferase</keyword>
<sequence>MKFAVELMRYLLIGVANIIPRFHTLDYIRTSLLRIAGLKIGPETRISGNLVLEFSFRKPSVKNVIVGSDSFIGNYCRISALKSRVSIGDRCNIGPGVSIDTAGHWFNREANKRNSYHKPVVIRDNVWVGAGCIILPGVTIGQNSIVAAGAVVAKDVPEGVLVGGVPARVIKALPEFGSGPSLAPADDGQAGLLVKGAG</sequence>
<gene>
    <name evidence="3" type="ORF">HNR51_002249</name>
</gene>
<evidence type="ECO:0000313" key="4">
    <source>
        <dbReference type="Proteomes" id="UP000543554"/>
    </source>
</evidence>
<dbReference type="GO" id="GO:0005829">
    <property type="term" value="C:cytosol"/>
    <property type="evidence" value="ECO:0007669"/>
    <property type="project" value="TreeGrafter"/>
</dbReference>
<dbReference type="EMBL" id="JACJIB010000003">
    <property type="protein sequence ID" value="MBA8913171.1"/>
    <property type="molecule type" value="Genomic_DNA"/>
</dbReference>
<evidence type="ECO:0000313" key="3">
    <source>
        <dbReference type="EMBL" id="MBA8913171.1"/>
    </source>
</evidence>
<keyword evidence="4" id="KW-1185">Reference proteome</keyword>
<accession>A0AA40VC37</accession>
<organism evidence="3 4">
    <name type="scientific">Methylorubrum thiocyanatum</name>
    <dbReference type="NCBI Taxonomy" id="47958"/>
    <lineage>
        <taxon>Bacteria</taxon>
        <taxon>Pseudomonadati</taxon>
        <taxon>Pseudomonadota</taxon>
        <taxon>Alphaproteobacteria</taxon>
        <taxon>Hyphomicrobiales</taxon>
        <taxon>Methylobacteriaceae</taxon>
        <taxon>Methylorubrum</taxon>
    </lineage>
</organism>
<dbReference type="Pfam" id="PF00132">
    <property type="entry name" value="Hexapep"/>
    <property type="match status" value="1"/>
</dbReference>
<name>A0AA40VC37_9HYPH</name>
<dbReference type="InterPro" id="IPR051159">
    <property type="entry name" value="Hexapeptide_acetyltransf"/>
</dbReference>
<evidence type="ECO:0000256" key="2">
    <source>
        <dbReference type="ARBA" id="ARBA00022679"/>
    </source>
</evidence>
<dbReference type="SUPFAM" id="SSF51161">
    <property type="entry name" value="Trimeric LpxA-like enzymes"/>
    <property type="match status" value="1"/>
</dbReference>
<dbReference type="GO" id="GO:0008925">
    <property type="term" value="F:maltose O-acetyltransferase activity"/>
    <property type="evidence" value="ECO:0007669"/>
    <property type="project" value="UniProtKB-EC"/>
</dbReference>
<dbReference type="EC" id="2.3.1.79" evidence="3"/>
<dbReference type="CDD" id="cd04647">
    <property type="entry name" value="LbH_MAT_like"/>
    <property type="match status" value="1"/>
</dbReference>
<dbReference type="RefSeq" id="WP_182554963.1">
    <property type="nucleotide sequence ID" value="NZ_BPRF01000031.1"/>
</dbReference>
<dbReference type="InterPro" id="IPR011004">
    <property type="entry name" value="Trimer_LpxA-like_sf"/>
</dbReference>
<dbReference type="Gene3D" id="2.160.10.10">
    <property type="entry name" value="Hexapeptide repeat proteins"/>
    <property type="match status" value="1"/>
</dbReference>
<protein>
    <submittedName>
        <fullName evidence="3">Maltose O-acetyltransferase</fullName>
        <ecNumber evidence="3">2.3.1.79</ecNumber>
    </submittedName>
</protein>
<keyword evidence="3" id="KW-0012">Acyltransferase</keyword>
<dbReference type="Proteomes" id="UP000543554">
    <property type="component" value="Unassembled WGS sequence"/>
</dbReference>
<comment type="similarity">
    <text evidence="1">Belongs to the transferase hexapeptide repeat family.</text>
</comment>
<dbReference type="Pfam" id="PF14602">
    <property type="entry name" value="Hexapep_2"/>
    <property type="match status" value="1"/>
</dbReference>
<comment type="caution">
    <text evidence="3">The sequence shown here is derived from an EMBL/GenBank/DDBJ whole genome shotgun (WGS) entry which is preliminary data.</text>
</comment>
<dbReference type="InterPro" id="IPR001451">
    <property type="entry name" value="Hexapep"/>
</dbReference>
<dbReference type="PANTHER" id="PTHR23416">
    <property type="entry name" value="SIALIC ACID SYNTHASE-RELATED"/>
    <property type="match status" value="1"/>
</dbReference>
<dbReference type="AlphaFoldDB" id="A0AA40VC37"/>